<evidence type="ECO:0000259" key="2">
    <source>
        <dbReference type="Pfam" id="PF09557"/>
    </source>
</evidence>
<dbReference type="AlphaFoldDB" id="A0A5R9KI01"/>
<gene>
    <name evidence="3" type="ORF">FEM55_01135</name>
</gene>
<protein>
    <submittedName>
        <fullName evidence="3">DUF2382 domain-containing protein</fullName>
    </submittedName>
</protein>
<dbReference type="EMBL" id="VCEI01000011">
    <property type="protein sequence ID" value="TLU95794.1"/>
    <property type="molecule type" value="Genomic_DNA"/>
</dbReference>
<dbReference type="InterPro" id="IPR019060">
    <property type="entry name" value="DUF2382"/>
</dbReference>
<keyword evidence="4" id="KW-1185">Reference proteome</keyword>
<evidence type="ECO:0000313" key="4">
    <source>
        <dbReference type="Proteomes" id="UP000309788"/>
    </source>
</evidence>
<name>A0A5R9KI01_9BACT</name>
<dbReference type="Gene3D" id="3.90.50.10">
    <property type="entry name" value="Photosynthetic Reaction Center, subunit H, domain 2"/>
    <property type="match status" value="1"/>
</dbReference>
<dbReference type="GO" id="GO:0019684">
    <property type="term" value="P:photosynthesis, light reaction"/>
    <property type="evidence" value="ECO:0007669"/>
    <property type="project" value="InterPro"/>
</dbReference>
<dbReference type="Proteomes" id="UP000309788">
    <property type="component" value="Unassembled WGS sequence"/>
</dbReference>
<sequence>MNLTMALNENDDNDNRLQELGGSDFEIADGQPDIKGWEVKDSAGTDLGEVDELIFDVTSRKVRYLVVDLDENELKPDSGKVLVPIGLVTLQENDHEVILPSFEAKHLYALPEYEKGKITPVMESEIRNTLTGLGIAATGSALYDRHPEGFYDHQHFDDTQFYAGRNDANPVNIPIIEEELHVGKTEVETGGIAVTSKIIETPVHESITLREEQVHVTREAVDRPATLDDFETFKEGKTELIETREVPVVNKIATVVEEVSIRKEVGERKEVIKDTVRKTEVDIEDIDHDKPGADLNP</sequence>
<dbReference type="SUPFAM" id="SSF50346">
    <property type="entry name" value="PRC-barrel domain"/>
    <property type="match status" value="1"/>
</dbReference>
<feature type="domain" description="DUF2382" evidence="2">
    <location>
        <begin position="174"/>
        <end position="283"/>
    </location>
</feature>
<reference evidence="3 4" key="1">
    <citation type="submission" date="2019-05" db="EMBL/GenBank/DDBJ databases">
        <authorList>
            <person name="Qu J.-H."/>
        </authorList>
    </citation>
    <scope>NUCLEOTIDE SEQUENCE [LARGE SCALE GENOMIC DNA]</scope>
    <source>
        <strain evidence="3 4">Z12</strain>
    </source>
</reference>
<dbReference type="Pfam" id="PF09557">
    <property type="entry name" value="DUF2382"/>
    <property type="match status" value="1"/>
</dbReference>
<accession>A0A5R9KI01</accession>
<evidence type="ECO:0000259" key="1">
    <source>
        <dbReference type="Pfam" id="PF05239"/>
    </source>
</evidence>
<dbReference type="Pfam" id="PF05239">
    <property type="entry name" value="PRC"/>
    <property type="match status" value="1"/>
</dbReference>
<dbReference type="InterPro" id="IPR014747">
    <property type="entry name" value="Bac_photo_RC_H_C"/>
</dbReference>
<dbReference type="InterPro" id="IPR011033">
    <property type="entry name" value="PRC_barrel-like_sf"/>
</dbReference>
<dbReference type="OrthoDB" id="581516at2"/>
<organism evidence="3 4">
    <name type="scientific">Dyadobacter sediminis</name>
    <dbReference type="NCBI Taxonomy" id="1493691"/>
    <lineage>
        <taxon>Bacteria</taxon>
        <taxon>Pseudomonadati</taxon>
        <taxon>Bacteroidota</taxon>
        <taxon>Cytophagia</taxon>
        <taxon>Cytophagales</taxon>
        <taxon>Spirosomataceae</taxon>
        <taxon>Dyadobacter</taxon>
    </lineage>
</organism>
<feature type="domain" description="PRC-barrel" evidence="1">
    <location>
        <begin position="32"/>
        <end position="92"/>
    </location>
</feature>
<evidence type="ECO:0000313" key="3">
    <source>
        <dbReference type="EMBL" id="TLU95794.1"/>
    </source>
</evidence>
<dbReference type="InterPro" id="IPR027275">
    <property type="entry name" value="PRC-brl_dom"/>
</dbReference>
<proteinExistence type="predicted"/>
<comment type="caution">
    <text evidence="3">The sequence shown here is derived from an EMBL/GenBank/DDBJ whole genome shotgun (WGS) entry which is preliminary data.</text>
</comment>
<dbReference type="GO" id="GO:0030077">
    <property type="term" value="C:plasma membrane light-harvesting complex"/>
    <property type="evidence" value="ECO:0007669"/>
    <property type="project" value="InterPro"/>
</dbReference>